<name>A0A6A1WM36_9ROSI</name>
<protein>
    <submittedName>
        <fullName evidence="2">Uncharacterized protein</fullName>
    </submittedName>
</protein>
<sequence>MGWSDVEPIEILRVVLDDPDLTEIEKPIASDLHLHRRRQMNLGHLLLNYMKATSKNTRQGLPYGMLFTQLFDLHDVEPMVKKERNQRSPGIQSEDIASYGICTE</sequence>
<gene>
    <name evidence="2" type="ORF">CJ030_MR1G001727</name>
</gene>
<accession>A0A6A1WM36</accession>
<proteinExistence type="predicted"/>
<dbReference type="AlphaFoldDB" id="A0A6A1WM36"/>
<evidence type="ECO:0000256" key="1">
    <source>
        <dbReference type="SAM" id="MobiDB-lite"/>
    </source>
</evidence>
<dbReference type="EMBL" id="RXIC02000019">
    <property type="protein sequence ID" value="KAB1226291.1"/>
    <property type="molecule type" value="Genomic_DNA"/>
</dbReference>
<reference evidence="2 3" key="1">
    <citation type="journal article" date="2019" name="Plant Biotechnol. J.">
        <title>The red bayberry genome and genetic basis of sex determination.</title>
        <authorList>
            <person name="Jia H.M."/>
            <person name="Jia H.J."/>
            <person name="Cai Q.L."/>
            <person name="Wang Y."/>
            <person name="Zhao H.B."/>
            <person name="Yang W.F."/>
            <person name="Wang G.Y."/>
            <person name="Li Y.H."/>
            <person name="Zhan D.L."/>
            <person name="Shen Y.T."/>
            <person name="Niu Q.F."/>
            <person name="Chang L."/>
            <person name="Qiu J."/>
            <person name="Zhao L."/>
            <person name="Xie H.B."/>
            <person name="Fu W.Y."/>
            <person name="Jin J."/>
            <person name="Li X.W."/>
            <person name="Jiao Y."/>
            <person name="Zhou C.C."/>
            <person name="Tu T."/>
            <person name="Chai C.Y."/>
            <person name="Gao J.L."/>
            <person name="Fan L.J."/>
            <person name="van de Weg E."/>
            <person name="Wang J.Y."/>
            <person name="Gao Z.S."/>
        </authorList>
    </citation>
    <scope>NUCLEOTIDE SEQUENCE [LARGE SCALE GENOMIC DNA]</scope>
    <source>
        <tissue evidence="2">Leaves</tissue>
    </source>
</reference>
<keyword evidence="3" id="KW-1185">Reference proteome</keyword>
<dbReference type="Proteomes" id="UP000516437">
    <property type="component" value="Chromosome 1"/>
</dbReference>
<organism evidence="2 3">
    <name type="scientific">Morella rubra</name>
    <name type="common">Chinese bayberry</name>
    <dbReference type="NCBI Taxonomy" id="262757"/>
    <lineage>
        <taxon>Eukaryota</taxon>
        <taxon>Viridiplantae</taxon>
        <taxon>Streptophyta</taxon>
        <taxon>Embryophyta</taxon>
        <taxon>Tracheophyta</taxon>
        <taxon>Spermatophyta</taxon>
        <taxon>Magnoliopsida</taxon>
        <taxon>eudicotyledons</taxon>
        <taxon>Gunneridae</taxon>
        <taxon>Pentapetalae</taxon>
        <taxon>rosids</taxon>
        <taxon>fabids</taxon>
        <taxon>Fagales</taxon>
        <taxon>Myricaceae</taxon>
        <taxon>Morella</taxon>
    </lineage>
</organism>
<evidence type="ECO:0000313" key="2">
    <source>
        <dbReference type="EMBL" id="KAB1226291.1"/>
    </source>
</evidence>
<evidence type="ECO:0000313" key="3">
    <source>
        <dbReference type="Proteomes" id="UP000516437"/>
    </source>
</evidence>
<comment type="caution">
    <text evidence="2">The sequence shown here is derived from an EMBL/GenBank/DDBJ whole genome shotgun (WGS) entry which is preliminary data.</text>
</comment>
<feature type="region of interest" description="Disordered" evidence="1">
    <location>
        <begin position="82"/>
        <end position="104"/>
    </location>
</feature>